<keyword evidence="2" id="KW-0862">Zinc</keyword>
<dbReference type="EMBL" id="NGLE01000001">
    <property type="protein sequence ID" value="OTO10621.1"/>
    <property type="molecule type" value="Genomic_DNA"/>
</dbReference>
<organism evidence="5">
    <name type="scientific">Candidatus Enterococcus mansonii</name>
    <dbReference type="NCBI Taxonomy" id="1834181"/>
    <lineage>
        <taxon>Bacteria</taxon>
        <taxon>Bacillati</taxon>
        <taxon>Bacillota</taxon>
        <taxon>Bacilli</taxon>
        <taxon>Lactobacillales</taxon>
        <taxon>Enterococcaceae</taxon>
        <taxon>Enterococcus</taxon>
    </lineage>
</organism>
<evidence type="ECO:0000313" key="6">
    <source>
        <dbReference type="Proteomes" id="UP000195139"/>
    </source>
</evidence>
<dbReference type="OrthoDB" id="9772308at2"/>
<dbReference type="GO" id="GO:0004181">
    <property type="term" value="F:metallocarboxypeptidase activity"/>
    <property type="evidence" value="ECO:0007669"/>
    <property type="project" value="UniProtKB-UniRule"/>
</dbReference>
<keyword evidence="1" id="KW-0378">Hydrolase</keyword>
<keyword evidence="6" id="KW-1185">Reference proteome</keyword>
<keyword evidence="1" id="KW-0645">Protease</keyword>
<name>A0A242CK83_9ENTE</name>
<dbReference type="GO" id="GO:0006508">
    <property type="term" value="P:proteolysis"/>
    <property type="evidence" value="ECO:0007669"/>
    <property type="project" value="UniProtKB-UniRule"/>
</dbReference>
<evidence type="ECO:0000313" key="5">
    <source>
        <dbReference type="EMBL" id="OTO10621.1"/>
    </source>
</evidence>
<feature type="binding site" evidence="2">
    <location>
        <position position="292"/>
    </location>
    <ligand>
        <name>Zn(2+)</name>
        <dbReference type="ChEBI" id="CHEBI:29105"/>
        <note>catalytic</note>
    </ligand>
</feature>
<evidence type="ECO:0000256" key="3">
    <source>
        <dbReference type="PIRSR" id="PIRSR006615-2"/>
    </source>
</evidence>
<dbReference type="CDD" id="cd06460">
    <property type="entry name" value="M32_Taq"/>
    <property type="match status" value="1"/>
</dbReference>
<evidence type="ECO:0000256" key="2">
    <source>
        <dbReference type="PIRSR" id="PIRSR006615-1"/>
    </source>
</evidence>
<feature type="binding site" evidence="2">
    <location>
        <position position="266"/>
    </location>
    <ligand>
        <name>Zn(2+)</name>
        <dbReference type="ChEBI" id="CHEBI:29105"/>
        <note>catalytic</note>
    </ligand>
</feature>
<dbReference type="Gene3D" id="1.10.1370.30">
    <property type="match status" value="1"/>
</dbReference>
<dbReference type="SUPFAM" id="SSF55486">
    <property type="entry name" value="Metalloproteases ('zincins'), catalytic domain"/>
    <property type="match status" value="1"/>
</dbReference>
<dbReference type="EMBL" id="NGLE02000001">
    <property type="protein sequence ID" value="MEI5992689.1"/>
    <property type="molecule type" value="Genomic_DNA"/>
</dbReference>
<dbReference type="STRING" id="1834181.A5880_001305"/>
<feature type="binding site" evidence="2">
    <location>
        <position position="262"/>
    </location>
    <ligand>
        <name>Zn(2+)</name>
        <dbReference type="ChEBI" id="CHEBI:29105"/>
        <note>catalytic</note>
    </ligand>
</feature>
<dbReference type="InterPro" id="IPR001333">
    <property type="entry name" value="Peptidase_M32_Taq"/>
</dbReference>
<feature type="active site" description="Proton donor/acceptor" evidence="3">
    <location>
        <position position="263"/>
    </location>
</feature>
<comment type="cofactor">
    <cofactor evidence="2">
        <name>Zn(2+)</name>
        <dbReference type="ChEBI" id="CHEBI:29105"/>
    </cofactor>
    <text evidence="2">Binds 1 zinc ion per subunit.</text>
</comment>
<dbReference type="EC" id="3.4.17.19" evidence="1"/>
<dbReference type="GO" id="GO:0046872">
    <property type="term" value="F:metal ion binding"/>
    <property type="evidence" value="ECO:0007669"/>
    <property type="project" value="UniProtKB-KW"/>
</dbReference>
<reference evidence="5" key="1">
    <citation type="submission" date="2017-05" db="EMBL/GenBank/DDBJ databases">
        <title>The Genome Sequence of Enterococcus sp. 4G2_DIV0659.</title>
        <authorList>
            <consortium name="The Broad Institute Genomics Platform"/>
            <consortium name="The Broad Institute Genomic Center for Infectious Diseases"/>
            <person name="Earl A."/>
            <person name="Manson A."/>
            <person name="Schwartman J."/>
            <person name="Gilmore M."/>
            <person name="Abouelleil A."/>
            <person name="Cao P."/>
            <person name="Chapman S."/>
            <person name="Cusick C."/>
            <person name="Shea T."/>
            <person name="Young S."/>
            <person name="Neafsey D."/>
            <person name="Nusbaum C."/>
            <person name="Birren B."/>
        </authorList>
    </citation>
    <scope>NUCLEOTIDE SEQUENCE [LARGE SCALE GENOMIC DNA]</scope>
    <source>
        <strain evidence="5">4G2_DIV0659</strain>
    </source>
</reference>
<dbReference type="PANTHER" id="PTHR34217:SF1">
    <property type="entry name" value="CARBOXYPEPTIDASE 1"/>
    <property type="match status" value="1"/>
</dbReference>
<protein>
    <recommendedName>
        <fullName evidence="1">Metal-dependent carboxypeptidase</fullName>
        <ecNumber evidence="1">3.4.17.19</ecNumber>
    </recommendedName>
</protein>
<dbReference type="PIRSF" id="PIRSF006615">
    <property type="entry name" value="Zn_crbxpep_Taq"/>
    <property type="match status" value="1"/>
</dbReference>
<keyword evidence="1 5" id="KW-0121">Carboxypeptidase</keyword>
<evidence type="ECO:0000313" key="4">
    <source>
        <dbReference type="EMBL" id="MEI5992689.1"/>
    </source>
</evidence>
<comment type="function">
    <text evidence="1">Broad specificity carboxypetidase that releases amino acids sequentially from the C-terminus, including neutral, aromatic, polar and basic residues.</text>
</comment>
<reference evidence="4 6" key="2">
    <citation type="submission" date="2018-07" db="EMBL/GenBank/DDBJ databases">
        <title>The Genome Sequence of Enterococcus sp. DIV0659b.</title>
        <authorList>
            <consortium name="The Broad Institute Genomics Platform"/>
            <consortium name="The Broad Institute Genomic Center for Infectious Diseases"/>
            <person name="Earl A."/>
            <person name="Manson A."/>
            <person name="Schwartman J."/>
            <person name="Gilmore M."/>
            <person name="Abouelleil A."/>
            <person name="Cao P."/>
            <person name="Chapman S."/>
            <person name="Cusick C."/>
            <person name="Shea T."/>
            <person name="Young S."/>
            <person name="Neafsey D."/>
            <person name="Nusbaum C."/>
            <person name="Birren B."/>
        </authorList>
    </citation>
    <scope>NUCLEOTIDE SEQUENCE [LARGE SCALE GENOMIC DNA]</scope>
    <source>
        <strain evidence="4 6">4G2_DIV0659</strain>
    </source>
</reference>
<keyword evidence="1" id="KW-0482">Metalloprotease</keyword>
<comment type="similarity">
    <text evidence="1">Belongs to the peptidase M32 family.</text>
</comment>
<dbReference type="RefSeq" id="WP_086330231.1">
    <property type="nucleotide sequence ID" value="NZ_NGLE02000001.1"/>
</dbReference>
<dbReference type="Proteomes" id="UP000195139">
    <property type="component" value="Unassembled WGS sequence"/>
</dbReference>
<dbReference type="Pfam" id="PF02074">
    <property type="entry name" value="Peptidase_M32"/>
    <property type="match status" value="1"/>
</dbReference>
<keyword evidence="1 2" id="KW-0479">Metal-binding</keyword>
<dbReference type="PRINTS" id="PR00998">
    <property type="entry name" value="CRBOXYPTASET"/>
</dbReference>
<comment type="caution">
    <text evidence="5">The sequence shown here is derived from an EMBL/GenBank/DDBJ whole genome shotgun (WGS) entry which is preliminary data.</text>
</comment>
<dbReference type="PANTHER" id="PTHR34217">
    <property type="entry name" value="METAL-DEPENDENT CARBOXYPEPTIDASE"/>
    <property type="match status" value="1"/>
</dbReference>
<comment type="catalytic activity">
    <reaction evidence="1">
        <text>Release of a C-terminal amino acid with broad specificity, except for -Pro.</text>
        <dbReference type="EC" id="3.4.17.19"/>
    </reaction>
</comment>
<dbReference type="PROSITE" id="PS52034">
    <property type="entry name" value="PEPTIDASE_M32"/>
    <property type="match status" value="1"/>
</dbReference>
<evidence type="ECO:0000256" key="1">
    <source>
        <dbReference type="PIRNR" id="PIRNR006615"/>
    </source>
</evidence>
<sequence>MKEQEFLQEIKEIELLNEALGLLEWDSQTGMPEASSSFRGEVVGYLSGMSFERSVGSKIQEALNYFDTHTEELSEVGLAVYTKVKENYELNQSIPPERMQAYTTALTNAHNAWLQARKAKDFGKMKNEIETIIGFLKEFIAYWKKDEETNYDVLLNQYEPELTVAKLDQIFAQVKEGIMEIRTVIAEKGTAPRTDFLSRKVSKEQQRKFVIGVVEQLGYDFSRGRLDDTVHPFMLSLNRNDGRITTRWDETKFTMATFGVIHEAGHGIYEQSIDSKYDYTPLSTGTSMGIHESQSLFNEIIIGSNKQFWQKQFPFFKECTEGTFDDIDFNTFYDSLKETKASLVRIEADSLTYPLHIIIRYEIEKMIFNDEVSMDDLPQIWNDKYEEYLGIRPENDLEGIVQDIHWSGGSFGYFPSYALGYMYAAQLCHAMEKEIDVNDVLASDDYSPIKNWLTTHIHQYGASRKPNQLILDATGESLNPQYLINYMKSIYYDVYKIKE</sequence>
<dbReference type="AlphaFoldDB" id="A0A242CK83"/>
<accession>A0A242CK83</accession>
<proteinExistence type="inferred from homology"/>
<gene>
    <name evidence="4" type="ORF">A5880_000211</name>
    <name evidence="5" type="ORF">A5880_001305</name>
</gene>